<accession>A0A428VXL6</accession>
<dbReference type="RefSeq" id="WP_020646981.1">
    <property type="nucleotide sequence ID" value="NZ_QHHU01000102.1"/>
</dbReference>
<evidence type="ECO:0000313" key="1">
    <source>
        <dbReference type="EMBL" id="RSM35603.1"/>
    </source>
</evidence>
<keyword evidence="2" id="KW-1185">Reference proteome</keyword>
<sequence>MTFRAEFTVLAGKVRLLADAWHALELAVCEDRPGGEGLAVADHLAEVVTDGAAELQAATLAPATADGLHTTAAALLWVRRRIDDEYRSHTEVSALLRGVQGRETEWRGWVKGVRRGADRCADALRDAEDAMLRCWREAVELAELDGCGAHR</sequence>
<reference evidence="1 2" key="1">
    <citation type="submission" date="2018-05" db="EMBL/GenBank/DDBJ databases">
        <title>Evolution of GPA BGCs.</title>
        <authorList>
            <person name="Waglechner N."/>
            <person name="Wright G.D."/>
        </authorList>
    </citation>
    <scope>NUCLEOTIDE SEQUENCE [LARGE SCALE GENOMIC DNA]</scope>
    <source>
        <strain evidence="1 2">DSM 5908</strain>
    </source>
</reference>
<dbReference type="Proteomes" id="UP000286716">
    <property type="component" value="Unassembled WGS sequence"/>
</dbReference>
<evidence type="ECO:0000313" key="2">
    <source>
        <dbReference type="Proteomes" id="UP000286716"/>
    </source>
</evidence>
<dbReference type="AlphaFoldDB" id="A0A428VXL6"/>
<proteinExistence type="predicted"/>
<dbReference type="OrthoDB" id="3629231at2"/>
<gene>
    <name evidence="1" type="ORF">DMA12_43560</name>
</gene>
<comment type="caution">
    <text evidence="1">The sequence shown here is derived from an EMBL/GenBank/DDBJ whole genome shotgun (WGS) entry which is preliminary data.</text>
</comment>
<name>A0A428VXL6_AMYBA</name>
<evidence type="ECO:0008006" key="3">
    <source>
        <dbReference type="Google" id="ProtNLM"/>
    </source>
</evidence>
<dbReference type="EMBL" id="QHHU01000102">
    <property type="protein sequence ID" value="RSM35603.1"/>
    <property type="molecule type" value="Genomic_DNA"/>
</dbReference>
<protein>
    <recommendedName>
        <fullName evidence="3">DUF4254 domain-containing protein</fullName>
    </recommendedName>
</protein>
<organism evidence="1 2">
    <name type="scientific">Amycolatopsis balhimycina DSM 5908</name>
    <dbReference type="NCBI Taxonomy" id="1081091"/>
    <lineage>
        <taxon>Bacteria</taxon>
        <taxon>Bacillati</taxon>
        <taxon>Actinomycetota</taxon>
        <taxon>Actinomycetes</taxon>
        <taxon>Pseudonocardiales</taxon>
        <taxon>Pseudonocardiaceae</taxon>
        <taxon>Amycolatopsis</taxon>
    </lineage>
</organism>